<dbReference type="EMBL" id="AF083121">
    <property type="protein sequence ID" value="AAF98237.1"/>
    <property type="molecule type" value="mRNA"/>
</dbReference>
<sequence length="78" mass="9206">AQEFETSLGNIIRPSCLKKIKKIKTKNFVYYICSVNDSSLIFPTIIGFKEWCRQVFLKWPLLFSFLPKYSLLILSNFH</sequence>
<evidence type="ECO:0000313" key="1">
    <source>
        <dbReference type="EMBL" id="AAF98237.1"/>
    </source>
</evidence>
<protein>
    <submittedName>
        <fullName evidence="1">Uncharacterized protein CATX-5</fullName>
    </submittedName>
</protein>
<reference evidence="1" key="1">
    <citation type="submission" date="1998-08" db="EMBL/GenBank/DDBJ databases">
        <title>Isolation of Novel Genes from Human Colonic Epithelial Cells.</title>
        <authorList>
            <person name="Kairo A."/>
            <person name="Wang L."/>
            <person name="Gao Z.Q."/>
            <person name="Gao Z.P."/>
            <person name="Boman B.M."/>
        </authorList>
    </citation>
    <scope>NUCLEOTIDE SEQUENCE</scope>
    <source>
        <tissue evidence="1">Colon</tissue>
    </source>
</reference>
<feature type="non-terminal residue" evidence="1">
    <location>
        <position position="1"/>
    </location>
</feature>
<proteinExistence type="evidence at transcript level"/>
<organism evidence="1">
    <name type="scientific">Homo sapiens</name>
    <name type="common">Human</name>
    <dbReference type="NCBI Taxonomy" id="9606"/>
    <lineage>
        <taxon>Eukaryota</taxon>
        <taxon>Metazoa</taxon>
        <taxon>Chordata</taxon>
        <taxon>Craniata</taxon>
        <taxon>Vertebrata</taxon>
        <taxon>Euteleostomi</taxon>
        <taxon>Mammalia</taxon>
        <taxon>Eutheria</taxon>
        <taxon>Euarchontoglires</taxon>
        <taxon>Primates</taxon>
        <taxon>Haplorrhini</taxon>
        <taxon>Catarrhini</taxon>
        <taxon>Hominidae</taxon>
        <taxon>Homo</taxon>
    </lineage>
</organism>
<name>Q9HDB0_HUMAN</name>
<dbReference type="AlphaFoldDB" id="Q9HDB0"/>
<accession>Q9HDB0</accession>
<gene>
    <name evidence="1" type="primary">CATX-5</name>
</gene>